<dbReference type="InterPro" id="IPR016163">
    <property type="entry name" value="Ald_DH_C"/>
</dbReference>
<dbReference type="PANTHER" id="PTHR11699">
    <property type="entry name" value="ALDEHYDE DEHYDROGENASE-RELATED"/>
    <property type="match status" value="1"/>
</dbReference>
<evidence type="ECO:0000313" key="6">
    <source>
        <dbReference type="Proteomes" id="UP000530670"/>
    </source>
</evidence>
<dbReference type="GeneID" id="59299188"/>
<comment type="caution">
    <text evidence="5">The sequence shown here is derived from an EMBL/GenBank/DDBJ whole genome shotgun (WGS) entry which is preliminary data.</text>
</comment>
<reference evidence="5 6" key="1">
    <citation type="submission" date="2020-05" db="EMBL/GenBank/DDBJ databases">
        <title>Identification and distribution of gene clusters putatively required for synthesis of sphingolipid metabolism inhibitors in phylogenetically diverse species of the filamentous fungus Fusarium.</title>
        <authorList>
            <person name="Kim H.-S."/>
            <person name="Busman M."/>
            <person name="Brown D.W."/>
            <person name="Divon H."/>
            <person name="Uhlig S."/>
            <person name="Proctor R.H."/>
        </authorList>
    </citation>
    <scope>NUCLEOTIDE SEQUENCE [LARGE SCALE GENOMIC DNA]</scope>
    <source>
        <strain evidence="5 6">NRRL 66243</strain>
    </source>
</reference>
<dbReference type="InterPro" id="IPR016161">
    <property type="entry name" value="Ald_DH/histidinol_DH"/>
</dbReference>
<dbReference type="Gene3D" id="3.40.309.10">
    <property type="entry name" value="Aldehyde Dehydrogenase, Chain A, domain 2"/>
    <property type="match status" value="1"/>
</dbReference>
<evidence type="ECO:0000313" key="5">
    <source>
        <dbReference type="EMBL" id="KAF5614475.1"/>
    </source>
</evidence>
<dbReference type="OrthoDB" id="310895at2759"/>
<name>A0A8H5QFR0_9HYPO</name>
<proteinExistence type="inferred from homology"/>
<organism evidence="5 6">
    <name type="scientific">Fusarium tjaetaba</name>
    <dbReference type="NCBI Taxonomy" id="1567544"/>
    <lineage>
        <taxon>Eukaryota</taxon>
        <taxon>Fungi</taxon>
        <taxon>Dikarya</taxon>
        <taxon>Ascomycota</taxon>
        <taxon>Pezizomycotina</taxon>
        <taxon>Sordariomycetes</taxon>
        <taxon>Hypocreomycetidae</taxon>
        <taxon>Hypocreales</taxon>
        <taxon>Nectriaceae</taxon>
        <taxon>Fusarium</taxon>
        <taxon>Fusarium fujikuroi species complex</taxon>
    </lineage>
</organism>
<sequence length="157" mass="16984">MERPIPNGNLQNLCLSLSRKLLHLQPLQKKTPFATLTLGTLMKADGFPPGVFQILTGDGSTGSVPIQKKALAAAAASNLKRYNHEKGMVDRALEQGDGKLLTSGNPVGDKGFWFPPAFIEVAKESKSTNKEIFGPVSVIEKFKDKAEVIARANNSEH</sequence>
<comment type="similarity">
    <text evidence="1">Belongs to the aldehyde dehydrogenase family.</text>
</comment>
<evidence type="ECO:0000256" key="3">
    <source>
        <dbReference type="ARBA" id="ARBA00049194"/>
    </source>
</evidence>
<evidence type="ECO:0000259" key="4">
    <source>
        <dbReference type="Pfam" id="PF00171"/>
    </source>
</evidence>
<evidence type="ECO:0000256" key="2">
    <source>
        <dbReference type="ARBA" id="ARBA00024226"/>
    </source>
</evidence>
<gene>
    <name evidence="5" type="ORF">FTJAE_13744</name>
</gene>
<dbReference type="InterPro" id="IPR015590">
    <property type="entry name" value="Aldehyde_DH_dom"/>
</dbReference>
<dbReference type="EC" id="1.2.1.3" evidence="2"/>
<dbReference type="AlphaFoldDB" id="A0A8H5QFR0"/>
<dbReference type="RefSeq" id="XP_037199225.1">
    <property type="nucleotide sequence ID" value="XM_037346918.1"/>
</dbReference>
<keyword evidence="6" id="KW-1185">Reference proteome</keyword>
<dbReference type="Proteomes" id="UP000530670">
    <property type="component" value="Unassembled WGS sequence"/>
</dbReference>
<dbReference type="SUPFAM" id="SSF53720">
    <property type="entry name" value="ALDH-like"/>
    <property type="match status" value="1"/>
</dbReference>
<dbReference type="GO" id="GO:0004029">
    <property type="term" value="F:aldehyde dehydrogenase (NAD+) activity"/>
    <property type="evidence" value="ECO:0007669"/>
    <property type="project" value="UniProtKB-EC"/>
</dbReference>
<accession>A0A8H5QFR0</accession>
<dbReference type="EMBL" id="JAAQRI010000464">
    <property type="protein sequence ID" value="KAF5614475.1"/>
    <property type="molecule type" value="Genomic_DNA"/>
</dbReference>
<evidence type="ECO:0000256" key="1">
    <source>
        <dbReference type="ARBA" id="ARBA00009986"/>
    </source>
</evidence>
<feature type="domain" description="Aldehyde dehydrogenase" evidence="4">
    <location>
        <begin position="75"/>
        <end position="156"/>
    </location>
</feature>
<dbReference type="Pfam" id="PF00171">
    <property type="entry name" value="Aldedh"/>
    <property type="match status" value="1"/>
</dbReference>
<comment type="catalytic activity">
    <reaction evidence="3">
        <text>an aldehyde + NAD(+) + H2O = a carboxylate + NADH + 2 H(+)</text>
        <dbReference type="Rhea" id="RHEA:16185"/>
        <dbReference type="ChEBI" id="CHEBI:15377"/>
        <dbReference type="ChEBI" id="CHEBI:15378"/>
        <dbReference type="ChEBI" id="CHEBI:17478"/>
        <dbReference type="ChEBI" id="CHEBI:29067"/>
        <dbReference type="ChEBI" id="CHEBI:57540"/>
        <dbReference type="ChEBI" id="CHEBI:57945"/>
        <dbReference type="EC" id="1.2.1.3"/>
    </reaction>
</comment>
<protein>
    <recommendedName>
        <fullName evidence="2">aldehyde dehydrogenase (NAD(+))</fullName>
        <ecNumber evidence="2">1.2.1.3</ecNumber>
    </recommendedName>
</protein>